<keyword evidence="4" id="KW-0808">Transferase</keyword>
<dbReference type="PANTHER" id="PTHR13847">
    <property type="entry name" value="SARCOSINE DEHYDROGENASE-RELATED"/>
    <property type="match status" value="1"/>
</dbReference>
<dbReference type="EMBL" id="CP027669">
    <property type="protein sequence ID" value="AVO39973.1"/>
    <property type="molecule type" value="Genomic_DNA"/>
</dbReference>
<keyword evidence="7" id="KW-0274">FAD</keyword>
<protein>
    <submittedName>
        <fullName evidence="12">FAD-dependent cmnm(5)s(2)U34 oxidoreductase</fullName>
    </submittedName>
</protein>
<gene>
    <name evidence="12" type="ORF">C6571_00420</name>
</gene>
<evidence type="ECO:0000256" key="8">
    <source>
        <dbReference type="ARBA" id="ARBA00023002"/>
    </source>
</evidence>
<evidence type="ECO:0000256" key="4">
    <source>
        <dbReference type="ARBA" id="ARBA00022679"/>
    </source>
</evidence>
<dbReference type="AlphaFoldDB" id="A0A2S0MWA2"/>
<evidence type="ECO:0000256" key="5">
    <source>
        <dbReference type="ARBA" id="ARBA00022691"/>
    </source>
</evidence>
<dbReference type="Gene3D" id="3.40.50.150">
    <property type="entry name" value="Vaccinia Virus protein VP39"/>
    <property type="match status" value="1"/>
</dbReference>
<dbReference type="OrthoDB" id="9786494at2"/>
<accession>A0A2S0MWA2</accession>
<evidence type="ECO:0000256" key="1">
    <source>
        <dbReference type="ARBA" id="ARBA00022490"/>
    </source>
</evidence>
<evidence type="ECO:0000256" key="2">
    <source>
        <dbReference type="ARBA" id="ARBA00022603"/>
    </source>
</evidence>
<dbReference type="InterPro" id="IPR006076">
    <property type="entry name" value="FAD-dep_OxRdtase"/>
</dbReference>
<evidence type="ECO:0000256" key="6">
    <source>
        <dbReference type="ARBA" id="ARBA00022694"/>
    </source>
</evidence>
<keyword evidence="6" id="KW-0819">tRNA processing</keyword>
<keyword evidence="3" id="KW-0285">Flavoprotein</keyword>
<dbReference type="GO" id="GO:0005737">
    <property type="term" value="C:cytoplasm"/>
    <property type="evidence" value="ECO:0007669"/>
    <property type="project" value="TreeGrafter"/>
</dbReference>
<dbReference type="Pfam" id="PF01266">
    <property type="entry name" value="DAO"/>
    <property type="match status" value="1"/>
</dbReference>
<keyword evidence="1" id="KW-0963">Cytoplasm</keyword>
<dbReference type="GO" id="GO:0008168">
    <property type="term" value="F:methyltransferase activity"/>
    <property type="evidence" value="ECO:0007669"/>
    <property type="project" value="UniProtKB-KW"/>
</dbReference>
<dbReference type="GO" id="GO:0016645">
    <property type="term" value="F:oxidoreductase activity, acting on the CH-NH group of donors"/>
    <property type="evidence" value="ECO:0007669"/>
    <property type="project" value="InterPro"/>
</dbReference>
<keyword evidence="2" id="KW-0489">Methyltransferase</keyword>
<name>A0A2S0MWA2_9BURK</name>
<dbReference type="InterPro" id="IPR017610">
    <property type="entry name" value="tRNA_S-uridine_synth_MnmC_C"/>
</dbReference>
<evidence type="ECO:0000259" key="11">
    <source>
        <dbReference type="Pfam" id="PF01266"/>
    </source>
</evidence>
<evidence type="ECO:0000256" key="10">
    <source>
        <dbReference type="SAM" id="MobiDB-lite"/>
    </source>
</evidence>
<evidence type="ECO:0000256" key="3">
    <source>
        <dbReference type="ARBA" id="ARBA00022630"/>
    </source>
</evidence>
<evidence type="ECO:0000256" key="9">
    <source>
        <dbReference type="ARBA" id="ARBA00023268"/>
    </source>
</evidence>
<feature type="region of interest" description="Disordered" evidence="10">
    <location>
        <begin position="196"/>
        <end position="230"/>
    </location>
</feature>
<organism evidence="12 13">
    <name type="scientific">Simplicispira suum</name>
    <dbReference type="NCBI Taxonomy" id="2109915"/>
    <lineage>
        <taxon>Bacteria</taxon>
        <taxon>Pseudomonadati</taxon>
        <taxon>Pseudomonadota</taxon>
        <taxon>Betaproteobacteria</taxon>
        <taxon>Burkholderiales</taxon>
        <taxon>Comamonadaceae</taxon>
        <taxon>Simplicispira</taxon>
    </lineage>
</organism>
<dbReference type="RefSeq" id="WP_106444915.1">
    <property type="nucleotide sequence ID" value="NZ_CP027669.1"/>
</dbReference>
<dbReference type="KEGG" id="simp:C6571_00420"/>
<dbReference type="Proteomes" id="UP000239326">
    <property type="component" value="Chromosome"/>
</dbReference>
<proteinExistence type="predicted"/>
<dbReference type="GO" id="GO:0008033">
    <property type="term" value="P:tRNA processing"/>
    <property type="evidence" value="ECO:0007669"/>
    <property type="project" value="UniProtKB-KW"/>
</dbReference>
<keyword evidence="5" id="KW-0949">S-adenosyl-L-methionine</keyword>
<dbReference type="Gene3D" id="3.50.50.60">
    <property type="entry name" value="FAD/NAD(P)-binding domain"/>
    <property type="match status" value="1"/>
</dbReference>
<dbReference type="Gene3D" id="3.30.9.10">
    <property type="entry name" value="D-Amino Acid Oxidase, subunit A, domain 2"/>
    <property type="match status" value="1"/>
</dbReference>
<sequence>MAEGFDGPDDTPPTGAGANLLLGCGLPAAWADQNQWRILETAWGDGQNFLHSWAAWRADAKRPRMLHFIALSAEAVAAEAVLRAAAQHPELQSLAQTLAEQCWGLLPGVHRLRFEGGRVLLTLGIGDAPTLLREQAWTVDSIFLNASVAEHWVERADLHAFKALARCCRRGTRLATDAPSTGGAALAQYGFQMDAAHDSSPDTLPKPAQLSARFDPDWEPRGPRANAQPTPPMRCVVIGAGVAGAACAASLARRGWQVQVLDTGTTPAAGASSLPVGVFAPHLSPDDNLFSRLSRSGVRAMLQQCAELLRAGVDWCASGVLERRPAGHLGLPADWGASPGADWSQKASAETLLAAGLPQEDSACWHARAGWARPARLVAALLTQPGIAWRAEAQVAHLQRVTGQAGDAAPVWQLLDTQGQAVAEAELVVLAAGAASNALLADMAVPLLPLQPVRGQMSWGRQNAQSAWLPPFPVNGNGGLVAHVPMEGGGHAWHMGSTFERDVAHLPLTEDERAAAHVSNWQHLHALLPQAATALQSAFDPADSAAVHSVQAWASVRCTARDRLPIVGPLNPTNLPGLWVCTAMGARGLTRAVLCGELLAARLHGEPLPVESRLARAMSSERCLPKGAQIPFH</sequence>
<keyword evidence="9" id="KW-0511">Multifunctional enzyme</keyword>
<evidence type="ECO:0000256" key="7">
    <source>
        <dbReference type="ARBA" id="ARBA00022827"/>
    </source>
</evidence>
<evidence type="ECO:0000313" key="13">
    <source>
        <dbReference type="Proteomes" id="UP000239326"/>
    </source>
</evidence>
<reference evidence="12 13" key="1">
    <citation type="submission" date="2018-03" db="EMBL/GenBank/DDBJ databases">
        <title>Genome sequencing of Simplicispira sp.</title>
        <authorList>
            <person name="Kim S.-J."/>
            <person name="Heo J."/>
            <person name="Kwon S.-W."/>
        </authorList>
    </citation>
    <scope>NUCLEOTIDE SEQUENCE [LARGE SCALE GENOMIC DNA]</scope>
    <source>
        <strain evidence="12 13">SC1-8</strain>
    </source>
</reference>
<dbReference type="InterPro" id="IPR036188">
    <property type="entry name" value="FAD/NAD-bd_sf"/>
</dbReference>
<dbReference type="GO" id="GO:0032259">
    <property type="term" value="P:methylation"/>
    <property type="evidence" value="ECO:0007669"/>
    <property type="project" value="UniProtKB-KW"/>
</dbReference>
<dbReference type="NCBIfam" id="TIGR03197">
    <property type="entry name" value="MnmC_Cterm"/>
    <property type="match status" value="1"/>
</dbReference>
<dbReference type="PANTHER" id="PTHR13847:SF283">
    <property type="entry name" value="TRNA 5-METHYLAMINOMETHYL-2-THIOURIDINE BIOSYNTHESIS BIFUNCTIONAL PROTEIN MNMC"/>
    <property type="match status" value="1"/>
</dbReference>
<evidence type="ECO:0000313" key="12">
    <source>
        <dbReference type="EMBL" id="AVO39973.1"/>
    </source>
</evidence>
<dbReference type="SUPFAM" id="SSF51905">
    <property type="entry name" value="FAD/NAD(P)-binding domain"/>
    <property type="match status" value="1"/>
</dbReference>
<dbReference type="InterPro" id="IPR029063">
    <property type="entry name" value="SAM-dependent_MTases_sf"/>
</dbReference>
<keyword evidence="13" id="KW-1185">Reference proteome</keyword>
<feature type="domain" description="FAD dependent oxidoreductase" evidence="11">
    <location>
        <begin position="235"/>
        <end position="602"/>
    </location>
</feature>
<keyword evidence="8" id="KW-0560">Oxidoreductase</keyword>